<dbReference type="InterPro" id="IPR000719">
    <property type="entry name" value="Prot_kinase_dom"/>
</dbReference>
<dbReference type="Pfam" id="PF00069">
    <property type="entry name" value="Pkinase"/>
    <property type="match status" value="1"/>
</dbReference>
<keyword evidence="2" id="KW-0547">Nucleotide-binding</keyword>
<dbReference type="GO" id="GO:0004674">
    <property type="term" value="F:protein serine/threonine kinase activity"/>
    <property type="evidence" value="ECO:0007669"/>
    <property type="project" value="TreeGrafter"/>
</dbReference>
<evidence type="ECO:0000259" key="6">
    <source>
        <dbReference type="PROSITE" id="PS50011"/>
    </source>
</evidence>
<proteinExistence type="predicted"/>
<dbReference type="InterPro" id="IPR008271">
    <property type="entry name" value="Ser/Thr_kinase_AS"/>
</dbReference>
<dbReference type="SMART" id="SM00220">
    <property type="entry name" value="S_TKc"/>
    <property type="match status" value="1"/>
</dbReference>
<dbReference type="Proteomes" id="UP000721844">
    <property type="component" value="Unassembled WGS sequence"/>
</dbReference>
<dbReference type="Gene3D" id="3.30.200.20">
    <property type="entry name" value="Phosphorylase Kinase, domain 1"/>
    <property type="match status" value="1"/>
</dbReference>
<keyword evidence="1" id="KW-0808">Transferase</keyword>
<protein>
    <submittedName>
        <fullName evidence="7">Protein kinase</fullName>
    </submittedName>
</protein>
<dbReference type="CDD" id="cd14014">
    <property type="entry name" value="STKc_PknB_like"/>
    <property type="match status" value="1"/>
</dbReference>
<keyword evidence="8" id="KW-1185">Reference proteome</keyword>
<dbReference type="AlphaFoldDB" id="A0A963Z2Y8"/>
<dbReference type="EMBL" id="JAESVA010000005">
    <property type="protein sequence ID" value="MCB8881794.1"/>
    <property type="molecule type" value="Genomic_DNA"/>
</dbReference>
<keyword evidence="4" id="KW-0067">ATP-binding</keyword>
<comment type="caution">
    <text evidence="7">The sequence shown here is derived from an EMBL/GenBank/DDBJ whole genome shotgun (WGS) entry which is preliminary data.</text>
</comment>
<reference evidence="7 8" key="1">
    <citation type="journal article" date="2021" name="Microorganisms">
        <title>Acidisoma silvae sp. nov. and Acidisomacellulosilytica sp. nov., Two Acidophilic Bacteria Isolated from Decaying Wood, Hydrolyzing Cellulose and Producing Poly-3-hydroxybutyrate.</title>
        <authorList>
            <person name="Mieszkin S."/>
            <person name="Pouder E."/>
            <person name="Uroz S."/>
            <person name="Simon-Colin C."/>
            <person name="Alain K."/>
        </authorList>
    </citation>
    <scope>NUCLEOTIDE SEQUENCE [LARGE SCALE GENOMIC DNA]</scope>
    <source>
        <strain evidence="7 8">HW T5.17</strain>
    </source>
</reference>
<dbReference type="PROSITE" id="PS50011">
    <property type="entry name" value="PROTEIN_KINASE_DOM"/>
    <property type="match status" value="1"/>
</dbReference>
<keyword evidence="5" id="KW-0472">Membrane</keyword>
<dbReference type="SUPFAM" id="SSF56112">
    <property type="entry name" value="Protein kinase-like (PK-like)"/>
    <property type="match status" value="1"/>
</dbReference>
<dbReference type="RefSeq" id="WP_227308457.1">
    <property type="nucleotide sequence ID" value="NZ_JAESVA010000005.1"/>
</dbReference>
<dbReference type="InterPro" id="IPR011009">
    <property type="entry name" value="Kinase-like_dom_sf"/>
</dbReference>
<evidence type="ECO:0000256" key="2">
    <source>
        <dbReference type="ARBA" id="ARBA00022741"/>
    </source>
</evidence>
<keyword evidence="3 7" id="KW-0418">Kinase</keyword>
<dbReference type="PROSITE" id="PS00108">
    <property type="entry name" value="PROTEIN_KINASE_ST"/>
    <property type="match status" value="1"/>
</dbReference>
<keyword evidence="5" id="KW-0812">Transmembrane</keyword>
<feature type="domain" description="Protein kinase" evidence="6">
    <location>
        <begin position="283"/>
        <end position="530"/>
    </location>
</feature>
<feature type="transmembrane region" description="Helical" evidence="5">
    <location>
        <begin position="558"/>
        <end position="576"/>
    </location>
</feature>
<dbReference type="PANTHER" id="PTHR43289:SF6">
    <property type="entry name" value="SERINE_THREONINE-PROTEIN KINASE NEKL-3"/>
    <property type="match status" value="1"/>
</dbReference>
<evidence type="ECO:0000256" key="1">
    <source>
        <dbReference type="ARBA" id="ARBA00022679"/>
    </source>
</evidence>
<dbReference type="InterPro" id="IPR036457">
    <property type="entry name" value="PPM-type-like_dom_sf"/>
</dbReference>
<organism evidence="7 8">
    <name type="scientific">Acidisoma cellulosilyticum</name>
    <dbReference type="NCBI Taxonomy" id="2802395"/>
    <lineage>
        <taxon>Bacteria</taxon>
        <taxon>Pseudomonadati</taxon>
        <taxon>Pseudomonadota</taxon>
        <taxon>Alphaproteobacteria</taxon>
        <taxon>Acetobacterales</taxon>
        <taxon>Acidocellaceae</taxon>
        <taxon>Acidisoma</taxon>
    </lineage>
</organism>
<dbReference type="SUPFAM" id="SSF81606">
    <property type="entry name" value="PP2C-like"/>
    <property type="match status" value="1"/>
</dbReference>
<gene>
    <name evidence="7" type="ORF">ACELLULO517_16220</name>
</gene>
<evidence type="ECO:0000256" key="5">
    <source>
        <dbReference type="SAM" id="Phobius"/>
    </source>
</evidence>
<name>A0A963Z2Y8_9PROT</name>
<dbReference type="PANTHER" id="PTHR43289">
    <property type="entry name" value="MITOGEN-ACTIVATED PROTEIN KINASE KINASE KINASE 20-RELATED"/>
    <property type="match status" value="1"/>
</dbReference>
<dbReference type="Gene3D" id="1.10.510.10">
    <property type="entry name" value="Transferase(Phosphotransferase) domain 1"/>
    <property type="match status" value="1"/>
</dbReference>
<evidence type="ECO:0000313" key="7">
    <source>
        <dbReference type="EMBL" id="MCB8881794.1"/>
    </source>
</evidence>
<evidence type="ECO:0000256" key="3">
    <source>
        <dbReference type="ARBA" id="ARBA00022777"/>
    </source>
</evidence>
<sequence>MTRRIDLAGWAITETVVTATGSGAVVTTGPADPLPVPGPPRGILAAVAQESAIVTDAIDAGPAAATLTLCGLVDGYYHARPTFGRGQALAQATEALNRWMFASRGQDATGAGLSASLSALVFSGSRVGLIQIGGGLILRIRAGEIVRVTTPQLLRLAQGQLTPRRAIGNDSRILLDYQEDTALAGDRYILISDIRDAAGGRIDTPALLALCRPGSSGAVDALAQSLAQFEPGAAALPAAVASRSVVILDIESLPEPSVAATETELSGLPLGAIPQAGDSLDGYTIGRTLHRGAYTLLKYAIDTSTREAVVLKFPLPAMLNDRVFQAGFARESWIGTGIHSPVIGRILASEPGRKSQLYIVMPYYLGETLESRIASEPRFGVPDIVAIGQQLAQAVEDLRAVQVLHRDLKPDNVMMLNGGGLRLLDLGLAYLAGSDASTAQGLAGTLRYMAPEVLRGGAPDDRTEVYALGTILYRLAGQGRFPRPGSDIAEALIRGRPDLPRPLCAAIASALETDPARRPAHAAVLAQALSNALQTASRSETAAARPILPHRMPEPVTVWRAVALLLGLMLLVSLALR</sequence>
<accession>A0A963Z2Y8</accession>
<evidence type="ECO:0000313" key="8">
    <source>
        <dbReference type="Proteomes" id="UP000721844"/>
    </source>
</evidence>
<keyword evidence="5" id="KW-1133">Transmembrane helix</keyword>
<evidence type="ECO:0000256" key="4">
    <source>
        <dbReference type="ARBA" id="ARBA00022840"/>
    </source>
</evidence>
<dbReference type="GO" id="GO:0005524">
    <property type="term" value="F:ATP binding"/>
    <property type="evidence" value="ECO:0007669"/>
    <property type="project" value="UniProtKB-KW"/>
</dbReference>